<evidence type="ECO:0000256" key="3">
    <source>
        <dbReference type="ARBA" id="ARBA00022614"/>
    </source>
</evidence>
<dbReference type="InterPro" id="IPR050994">
    <property type="entry name" value="At_inactive_RLKs"/>
</dbReference>
<evidence type="ECO:0000313" key="9">
    <source>
        <dbReference type="EMBL" id="KAG6517185.1"/>
    </source>
</evidence>
<dbReference type="EMBL" id="JACMSC010000006">
    <property type="protein sequence ID" value="KAG6517185.1"/>
    <property type="molecule type" value="Genomic_DNA"/>
</dbReference>
<evidence type="ECO:0000256" key="1">
    <source>
        <dbReference type="ARBA" id="ARBA00004236"/>
    </source>
</evidence>
<feature type="chain" id="PRO_5035308010" description="Disease resistance R13L4/SHOC-2-like LRR domain-containing protein" evidence="7">
    <location>
        <begin position="21"/>
        <end position="480"/>
    </location>
</feature>
<dbReference type="InterPro" id="IPR055414">
    <property type="entry name" value="LRR_R13L4/SHOC2-like"/>
</dbReference>
<feature type="signal peptide" evidence="7">
    <location>
        <begin position="1"/>
        <end position="20"/>
    </location>
</feature>
<accession>A0A8J5H6U6</accession>
<evidence type="ECO:0000256" key="7">
    <source>
        <dbReference type="SAM" id="SignalP"/>
    </source>
</evidence>
<evidence type="ECO:0000256" key="2">
    <source>
        <dbReference type="ARBA" id="ARBA00022475"/>
    </source>
</evidence>
<evidence type="ECO:0000259" key="8">
    <source>
        <dbReference type="Pfam" id="PF23598"/>
    </source>
</evidence>
<evidence type="ECO:0000256" key="5">
    <source>
        <dbReference type="ARBA" id="ARBA00022737"/>
    </source>
</evidence>
<protein>
    <recommendedName>
        <fullName evidence="8">Disease resistance R13L4/SHOC-2-like LRR domain-containing protein</fullName>
    </recommendedName>
</protein>
<proteinExistence type="predicted"/>
<dbReference type="GO" id="GO:0005886">
    <property type="term" value="C:plasma membrane"/>
    <property type="evidence" value="ECO:0007669"/>
    <property type="project" value="UniProtKB-SubCell"/>
</dbReference>
<dbReference type="PANTHER" id="PTHR48010:SF58">
    <property type="entry name" value="RECEPTOR PROTEIN KINASE-LIKE PROTEIN ZAR1"/>
    <property type="match status" value="1"/>
</dbReference>
<evidence type="ECO:0000256" key="6">
    <source>
        <dbReference type="ARBA" id="ARBA00023136"/>
    </source>
</evidence>
<evidence type="ECO:0000256" key="4">
    <source>
        <dbReference type="ARBA" id="ARBA00022729"/>
    </source>
</evidence>
<name>A0A8J5H6U6_ZINOF</name>
<evidence type="ECO:0000313" key="10">
    <source>
        <dbReference type="Proteomes" id="UP000734854"/>
    </source>
</evidence>
<keyword evidence="2" id="KW-1003">Cell membrane</keyword>
<keyword evidence="10" id="KW-1185">Reference proteome</keyword>
<dbReference type="Gene3D" id="3.80.10.10">
    <property type="entry name" value="Ribonuclease Inhibitor"/>
    <property type="match status" value="1"/>
</dbReference>
<sequence length="480" mass="53226">MRKMSCSWAFLLLVSPILLASHGLSEPESSIIAPMEEAEQEALYLVLQDLVGKWWNGSELYPDPCGWTQIQGVSCDLFDGLWYVTSLNIGPIFDNSLRCSQQARFNPLLFQLKHLRSLSFFNCFSRHQQIIIPSSNWKKLSGSLKTLEFRSNRGLVGGIPDDIVQLSELESLVIVENSMDGELPTELGKLEHLKRLMLSGNHFVGRIPNSICVSSTELLIMDLSRNLLTGPLPPCLRNLTSLLKLDLSDNRFDGSLPPELGRLENLTLLDLRNNNFSGGLARSLNGMASIQDLLLAHNPNLGGSLEETEWGNLRELTTLDFSHAGLTGAIPEAMAALKKLRYVALDGNGLTGSVSPEFASLPCLGALYLNGNDFTGRLEFPQEFYQRLGKRFAPWGNPNLCYDIAETAEIIPYGVAQCKQDHQELFSYAARARARTEIWMTILCSWALFRVWTQECGGSGFEVTDSECILEGSSVSDADL</sequence>
<keyword evidence="4 7" id="KW-0732">Signal</keyword>
<dbReference type="PANTHER" id="PTHR48010">
    <property type="entry name" value="OS05G0588300 PROTEIN"/>
    <property type="match status" value="1"/>
</dbReference>
<keyword evidence="5" id="KW-0677">Repeat</keyword>
<dbReference type="InterPro" id="IPR032675">
    <property type="entry name" value="LRR_dom_sf"/>
</dbReference>
<reference evidence="9 10" key="1">
    <citation type="submission" date="2020-08" db="EMBL/GenBank/DDBJ databases">
        <title>Plant Genome Project.</title>
        <authorList>
            <person name="Zhang R.-G."/>
        </authorList>
    </citation>
    <scope>NUCLEOTIDE SEQUENCE [LARGE SCALE GENOMIC DNA]</scope>
    <source>
        <tissue evidence="9">Rhizome</tissue>
    </source>
</reference>
<dbReference type="FunFam" id="3.80.10.10:FF:000269">
    <property type="entry name" value="Piriformospora indica-insensitive protein 2"/>
    <property type="match status" value="1"/>
</dbReference>
<keyword evidence="6" id="KW-0472">Membrane</keyword>
<dbReference type="SUPFAM" id="SSF52058">
    <property type="entry name" value="L domain-like"/>
    <property type="match status" value="1"/>
</dbReference>
<dbReference type="GO" id="GO:0051707">
    <property type="term" value="P:response to other organism"/>
    <property type="evidence" value="ECO:0007669"/>
    <property type="project" value="UniProtKB-ARBA"/>
</dbReference>
<organism evidence="9 10">
    <name type="scientific">Zingiber officinale</name>
    <name type="common">Ginger</name>
    <name type="synonym">Amomum zingiber</name>
    <dbReference type="NCBI Taxonomy" id="94328"/>
    <lineage>
        <taxon>Eukaryota</taxon>
        <taxon>Viridiplantae</taxon>
        <taxon>Streptophyta</taxon>
        <taxon>Embryophyta</taxon>
        <taxon>Tracheophyta</taxon>
        <taxon>Spermatophyta</taxon>
        <taxon>Magnoliopsida</taxon>
        <taxon>Liliopsida</taxon>
        <taxon>Zingiberales</taxon>
        <taxon>Zingiberaceae</taxon>
        <taxon>Zingiber</taxon>
    </lineage>
</organism>
<feature type="domain" description="Disease resistance R13L4/SHOC-2-like LRR" evidence="8">
    <location>
        <begin position="114"/>
        <end position="380"/>
    </location>
</feature>
<keyword evidence="3" id="KW-0433">Leucine-rich repeat</keyword>
<dbReference type="FunFam" id="3.80.10.10:FF:000383">
    <property type="entry name" value="Leucine-rich repeat receptor protein kinase EMS1"/>
    <property type="match status" value="1"/>
</dbReference>
<dbReference type="AlphaFoldDB" id="A0A8J5H6U6"/>
<comment type="subcellular location">
    <subcellularLocation>
        <location evidence="1">Cell membrane</location>
    </subcellularLocation>
</comment>
<dbReference type="Proteomes" id="UP000734854">
    <property type="component" value="Unassembled WGS sequence"/>
</dbReference>
<dbReference type="Pfam" id="PF23598">
    <property type="entry name" value="LRR_14"/>
    <property type="match status" value="1"/>
</dbReference>
<gene>
    <name evidence="9" type="ORF">ZIOFF_020565</name>
</gene>
<comment type="caution">
    <text evidence="9">The sequence shown here is derived from an EMBL/GenBank/DDBJ whole genome shotgun (WGS) entry which is preliminary data.</text>
</comment>